<dbReference type="RefSeq" id="WP_026849530.1">
    <property type="nucleotide sequence ID" value="NZ_CP011454.1"/>
</dbReference>
<evidence type="ECO:0008006" key="3">
    <source>
        <dbReference type="Google" id="ProtNLM"/>
    </source>
</evidence>
<proteinExistence type="predicted"/>
<organism evidence="1 2">
    <name type="scientific">Gemmatimonas phototrophica</name>
    <dbReference type="NCBI Taxonomy" id="1379270"/>
    <lineage>
        <taxon>Bacteria</taxon>
        <taxon>Pseudomonadati</taxon>
        <taxon>Gemmatimonadota</taxon>
        <taxon>Gemmatimonadia</taxon>
        <taxon>Gemmatimonadales</taxon>
        <taxon>Gemmatimonadaceae</taxon>
        <taxon>Gemmatimonas</taxon>
    </lineage>
</organism>
<dbReference type="eggNOG" id="COG0318">
    <property type="taxonomic scope" value="Bacteria"/>
</dbReference>
<keyword evidence="2" id="KW-1185">Reference proteome</keyword>
<dbReference type="AlphaFoldDB" id="A0A143BL97"/>
<dbReference type="Proteomes" id="UP000076404">
    <property type="component" value="Chromosome"/>
</dbReference>
<dbReference type="EMBL" id="CP011454">
    <property type="protein sequence ID" value="AMW05365.1"/>
    <property type="molecule type" value="Genomic_DNA"/>
</dbReference>
<accession>A0A143BL97</accession>
<dbReference type="KEGG" id="gph:GEMMAAP_12255"/>
<dbReference type="STRING" id="1379270.GEMMAAP_12255"/>
<dbReference type="Gene3D" id="3.40.50.12780">
    <property type="entry name" value="N-terminal domain of ligase-like"/>
    <property type="match status" value="1"/>
</dbReference>
<sequence>MDPLALLPYALAAGGGRVGPYETTTLVAAGLTLLQRCAPLVRALSGKRAGVLLPDGPEWIVALAASEGRGAVVLDPLVLRDDLVTHITNYRIGAIFTKSALAERLPVGIPHVLLDEAPTRVHVIAGDRTTTIDLGSHFGLDLAGDSSVDGANEECLLYAASGTAITHWQLLADARRCMELHQFTPVDCTLTLAPLSDLDTLPCGVLAPLLAGGRLHLSPAAVSSSTALMDFHPPLTMIVGHEAALDAVRHVDALSSGQIETIMLTPRS</sequence>
<name>A0A143BL97_9BACT</name>
<dbReference type="InterPro" id="IPR042099">
    <property type="entry name" value="ANL_N_sf"/>
</dbReference>
<evidence type="ECO:0000313" key="1">
    <source>
        <dbReference type="EMBL" id="AMW05365.1"/>
    </source>
</evidence>
<dbReference type="SUPFAM" id="SSF56801">
    <property type="entry name" value="Acetyl-CoA synthetase-like"/>
    <property type="match status" value="1"/>
</dbReference>
<evidence type="ECO:0000313" key="2">
    <source>
        <dbReference type="Proteomes" id="UP000076404"/>
    </source>
</evidence>
<protein>
    <recommendedName>
        <fullName evidence="3">AMP-dependent synthetase/ligase domain-containing protein</fullName>
    </recommendedName>
</protein>
<dbReference type="OrthoDB" id="9892105at2"/>
<reference evidence="1 2" key="2">
    <citation type="journal article" date="2016" name="Environ. Microbiol. Rep.">
        <title>Metagenomic evidence for the presence of phototrophic Gemmatimonadetes bacteria in diverse environments.</title>
        <authorList>
            <person name="Zeng Y."/>
            <person name="Baumbach J."/>
            <person name="Barbosa E.G."/>
            <person name="Azevedo V."/>
            <person name="Zhang C."/>
            <person name="Koblizek M."/>
        </authorList>
    </citation>
    <scope>NUCLEOTIDE SEQUENCE [LARGE SCALE GENOMIC DNA]</scope>
    <source>
        <strain evidence="1 2">AP64</strain>
    </source>
</reference>
<gene>
    <name evidence="1" type="ORF">GEMMAAP_12255</name>
</gene>
<reference evidence="1 2" key="1">
    <citation type="journal article" date="2014" name="Proc. Natl. Acad. Sci. U.S.A.">
        <title>Functional type 2 photosynthetic reaction centers found in the rare bacterial phylum Gemmatimonadetes.</title>
        <authorList>
            <person name="Zeng Y."/>
            <person name="Feng F."/>
            <person name="Medova H."/>
            <person name="Dean J."/>
            <person name="Koblizek M."/>
        </authorList>
    </citation>
    <scope>NUCLEOTIDE SEQUENCE [LARGE SCALE GENOMIC DNA]</scope>
    <source>
        <strain evidence="1 2">AP64</strain>
    </source>
</reference>